<feature type="transmembrane region" description="Helical" evidence="13">
    <location>
        <begin position="32"/>
        <end position="56"/>
    </location>
</feature>
<dbReference type="RefSeq" id="WP_286268028.1">
    <property type="nucleotide sequence ID" value="NZ_AP028056.1"/>
</dbReference>
<keyword evidence="4 13" id="KW-0812">Transmembrane</keyword>
<dbReference type="PANTHER" id="PTHR28259:SF16">
    <property type="entry name" value="FLUORIDE-SPECIFIC ION CHANNEL FLUC 2"/>
    <property type="match status" value="1"/>
</dbReference>
<comment type="function">
    <text evidence="12 13">Fluoride-specific ion channel. Important for reducing fluoride concentration in the cell, thus reducing its toxicity.</text>
</comment>
<comment type="catalytic activity">
    <reaction evidence="11">
        <text>fluoride(in) = fluoride(out)</text>
        <dbReference type="Rhea" id="RHEA:76159"/>
        <dbReference type="ChEBI" id="CHEBI:17051"/>
    </reaction>
    <physiologicalReaction direction="left-to-right" evidence="11">
        <dbReference type="Rhea" id="RHEA:76160"/>
    </physiologicalReaction>
</comment>
<evidence type="ECO:0000256" key="5">
    <source>
        <dbReference type="ARBA" id="ARBA00022723"/>
    </source>
</evidence>
<dbReference type="Pfam" id="PF02537">
    <property type="entry name" value="CRCB"/>
    <property type="match status" value="1"/>
</dbReference>
<feature type="binding site" evidence="13">
    <location>
        <position position="75"/>
    </location>
    <ligand>
        <name>Na(+)</name>
        <dbReference type="ChEBI" id="CHEBI:29101"/>
        <note>structural</note>
    </ligand>
</feature>
<protein>
    <recommendedName>
        <fullName evidence="13">Fluoride-specific ion channel FluC</fullName>
    </recommendedName>
</protein>
<reference evidence="14" key="1">
    <citation type="journal article" date="2024" name="Int. J. Syst. Evol. Microbiol.">
        <title>Brooklawnia propionicigenes sp. nov., a facultatively anaerobic, propionate-producing bacterium isolated from a methanogenic reactor treating waste from cattle farms.</title>
        <authorList>
            <person name="Akita Y."/>
            <person name="Ueki A."/>
            <person name="Tonouchi A."/>
            <person name="Sugawara Y."/>
            <person name="Honma S."/>
            <person name="Kaku N."/>
            <person name="Ueki K."/>
        </authorList>
    </citation>
    <scope>NUCLEOTIDE SEQUENCE</scope>
    <source>
        <strain evidence="14">SH051</strain>
    </source>
</reference>
<keyword evidence="3 13" id="KW-1003">Cell membrane</keyword>
<organism evidence="14 15">
    <name type="scientific">Brooklawnia propionicigenes</name>
    <dbReference type="NCBI Taxonomy" id="3041175"/>
    <lineage>
        <taxon>Bacteria</taxon>
        <taxon>Bacillati</taxon>
        <taxon>Actinomycetota</taxon>
        <taxon>Actinomycetes</taxon>
        <taxon>Propionibacteriales</taxon>
        <taxon>Propionibacteriaceae</taxon>
        <taxon>Brooklawnia</taxon>
    </lineage>
</organism>
<dbReference type="GO" id="GO:0140114">
    <property type="term" value="P:cellular detoxification of fluoride"/>
    <property type="evidence" value="ECO:0007669"/>
    <property type="project" value="UniProtKB-UniRule"/>
</dbReference>
<evidence type="ECO:0000313" key="14">
    <source>
        <dbReference type="EMBL" id="BEH01691.1"/>
    </source>
</evidence>
<dbReference type="PANTHER" id="PTHR28259">
    <property type="entry name" value="FLUORIDE EXPORT PROTEIN 1-RELATED"/>
    <property type="match status" value="1"/>
</dbReference>
<evidence type="ECO:0000256" key="8">
    <source>
        <dbReference type="ARBA" id="ARBA00023136"/>
    </source>
</evidence>
<evidence type="ECO:0000256" key="9">
    <source>
        <dbReference type="ARBA" id="ARBA00023303"/>
    </source>
</evidence>
<keyword evidence="2 13" id="KW-0813">Transport</keyword>
<evidence type="ECO:0000256" key="13">
    <source>
        <dbReference type="HAMAP-Rule" id="MF_00454"/>
    </source>
</evidence>
<keyword evidence="5 13" id="KW-0479">Metal-binding</keyword>
<evidence type="ECO:0000256" key="10">
    <source>
        <dbReference type="ARBA" id="ARBA00035120"/>
    </source>
</evidence>
<dbReference type="EMBL" id="AP028056">
    <property type="protein sequence ID" value="BEH01691.1"/>
    <property type="molecule type" value="Genomic_DNA"/>
</dbReference>
<feature type="transmembrane region" description="Helical" evidence="13">
    <location>
        <begin position="96"/>
        <end position="121"/>
    </location>
</feature>
<evidence type="ECO:0000256" key="11">
    <source>
        <dbReference type="ARBA" id="ARBA00035585"/>
    </source>
</evidence>
<comment type="subcellular location">
    <subcellularLocation>
        <location evidence="1 13">Cell membrane</location>
        <topology evidence="1 13">Multi-pass membrane protein</topology>
    </subcellularLocation>
</comment>
<keyword evidence="8 13" id="KW-0472">Membrane</keyword>
<comment type="similarity">
    <text evidence="10 13">Belongs to the fluoride channel Fluc/FEX (TC 1.A.43) family.</text>
</comment>
<accession>A0AAN0MGC4</accession>
<evidence type="ECO:0000256" key="4">
    <source>
        <dbReference type="ARBA" id="ARBA00022692"/>
    </source>
</evidence>
<name>A0AAN0MGC4_9ACTN</name>
<keyword evidence="15" id="KW-1185">Reference proteome</keyword>
<dbReference type="KEGG" id="broo:brsh051_09720"/>
<dbReference type="AlphaFoldDB" id="A0AAN0MGC4"/>
<evidence type="ECO:0000256" key="2">
    <source>
        <dbReference type="ARBA" id="ARBA00022448"/>
    </source>
</evidence>
<dbReference type="InterPro" id="IPR003691">
    <property type="entry name" value="FluC"/>
</dbReference>
<proteinExistence type="inferred from homology"/>
<keyword evidence="13" id="KW-0915">Sodium</keyword>
<evidence type="ECO:0000256" key="6">
    <source>
        <dbReference type="ARBA" id="ARBA00022989"/>
    </source>
</evidence>
<evidence type="ECO:0000256" key="1">
    <source>
        <dbReference type="ARBA" id="ARBA00004651"/>
    </source>
</evidence>
<evidence type="ECO:0000256" key="3">
    <source>
        <dbReference type="ARBA" id="ARBA00022475"/>
    </source>
</evidence>
<gene>
    <name evidence="13" type="primary">fluC</name>
    <name evidence="13" type="synonym">crcB</name>
    <name evidence="14" type="ORF">brsh051_09720</name>
</gene>
<evidence type="ECO:0000313" key="15">
    <source>
        <dbReference type="Proteomes" id="UP001431656"/>
    </source>
</evidence>
<dbReference type="GO" id="GO:0062054">
    <property type="term" value="F:fluoride channel activity"/>
    <property type="evidence" value="ECO:0007669"/>
    <property type="project" value="UniProtKB-UniRule"/>
</dbReference>
<keyword evidence="9 13" id="KW-0407">Ion channel</keyword>
<dbReference type="HAMAP" id="MF_00454">
    <property type="entry name" value="FluC"/>
    <property type="match status" value="1"/>
</dbReference>
<evidence type="ECO:0000256" key="12">
    <source>
        <dbReference type="ARBA" id="ARBA00049940"/>
    </source>
</evidence>
<dbReference type="GO" id="GO:0046872">
    <property type="term" value="F:metal ion binding"/>
    <property type="evidence" value="ECO:0007669"/>
    <property type="project" value="UniProtKB-KW"/>
</dbReference>
<evidence type="ECO:0000256" key="7">
    <source>
        <dbReference type="ARBA" id="ARBA00023065"/>
    </source>
</evidence>
<sequence length="122" mass="11985">MIALGVAVFGGLGAGARFMLDGFLTERVHGPVPLATLIINTLGSLLLGVLTGWIAVGGPVDVKTIAGVGFCGGFTTFSTASVELARLVRAGRRPAAAGLGAVMLIVCLIAGLAGIALGGLLG</sequence>
<dbReference type="Proteomes" id="UP001431656">
    <property type="component" value="Chromosome"/>
</dbReference>
<keyword evidence="6 13" id="KW-1133">Transmembrane helix</keyword>
<comment type="caution">
    <text evidence="13">Lacks conserved residue(s) required for the propagation of feature annotation.</text>
</comment>
<feature type="binding site" evidence="13">
    <location>
        <position position="72"/>
    </location>
    <ligand>
        <name>Na(+)</name>
        <dbReference type="ChEBI" id="CHEBI:29101"/>
        <note>structural</note>
    </ligand>
</feature>
<comment type="activity regulation">
    <text evidence="13">Na(+) is not transported, but it plays an essential structural role and its presence is essential for fluoride channel function.</text>
</comment>
<keyword evidence="7 13" id="KW-0406">Ion transport</keyword>
<dbReference type="GO" id="GO:0005886">
    <property type="term" value="C:plasma membrane"/>
    <property type="evidence" value="ECO:0007669"/>
    <property type="project" value="UniProtKB-SubCell"/>
</dbReference>